<dbReference type="PROSITE" id="PS50088">
    <property type="entry name" value="ANK_REPEAT"/>
    <property type="match status" value="1"/>
</dbReference>
<dbReference type="InterPro" id="IPR002110">
    <property type="entry name" value="Ankyrin_rpt"/>
</dbReference>
<name>A0AAW1XPS1_RUBAR</name>
<dbReference type="GO" id="GO:0005886">
    <property type="term" value="C:plasma membrane"/>
    <property type="evidence" value="ECO:0007669"/>
    <property type="project" value="TreeGrafter"/>
</dbReference>
<dbReference type="Proteomes" id="UP001457282">
    <property type="component" value="Unassembled WGS sequence"/>
</dbReference>
<dbReference type="Pfam" id="PF12796">
    <property type="entry name" value="Ank_2"/>
    <property type="match status" value="1"/>
</dbReference>
<comment type="caution">
    <text evidence="4">The sequence shown here is derived from an EMBL/GenBank/DDBJ whole genome shotgun (WGS) entry which is preliminary data.</text>
</comment>
<dbReference type="PANTHER" id="PTHR24186">
    <property type="entry name" value="PROTEIN PHOSPHATASE 1 REGULATORY SUBUNIT"/>
    <property type="match status" value="1"/>
</dbReference>
<keyword evidence="5" id="KW-1185">Reference proteome</keyword>
<dbReference type="Gene3D" id="1.25.40.20">
    <property type="entry name" value="Ankyrin repeat-containing domain"/>
    <property type="match status" value="1"/>
</dbReference>
<reference evidence="4 5" key="1">
    <citation type="journal article" date="2023" name="G3 (Bethesda)">
        <title>A chromosome-length genome assembly and annotation of blackberry (Rubus argutus, cv. 'Hillquist').</title>
        <authorList>
            <person name="Bruna T."/>
            <person name="Aryal R."/>
            <person name="Dudchenko O."/>
            <person name="Sargent D.J."/>
            <person name="Mead D."/>
            <person name="Buti M."/>
            <person name="Cavallini A."/>
            <person name="Hytonen T."/>
            <person name="Andres J."/>
            <person name="Pham M."/>
            <person name="Weisz D."/>
            <person name="Mascagni F."/>
            <person name="Usai G."/>
            <person name="Natali L."/>
            <person name="Bassil N."/>
            <person name="Fernandez G.E."/>
            <person name="Lomsadze A."/>
            <person name="Armour M."/>
            <person name="Olukolu B."/>
            <person name="Poorten T."/>
            <person name="Britton C."/>
            <person name="Davik J."/>
            <person name="Ashrafi H."/>
            <person name="Aiden E.L."/>
            <person name="Borodovsky M."/>
            <person name="Worthington M."/>
        </authorList>
    </citation>
    <scope>NUCLEOTIDE SEQUENCE [LARGE SCALE GENOMIC DNA]</scope>
    <source>
        <strain evidence="4">PI 553951</strain>
    </source>
</reference>
<dbReference type="PANTHER" id="PTHR24186:SF50">
    <property type="entry name" value="ANKYRIN REPEAT-CONTAINING PROTEIN ITN1-LIKE ISOFORM X1"/>
    <property type="match status" value="1"/>
</dbReference>
<sequence length="330" mass="36686">MNLRGFGSPITRVKTPLHVAARVGCHEIDEFVIDHSKSFPLEGADQESGGATDAETYKQLLRMGTNDVTALHAAVTHQYLTNGGIVKTMADVRINVVKFILKTPKLAGLINEADKDGNTPLHLAAIHQNRTIIRILTQDRRVDMFAINKESSVALDIFLGHNFGQQEISDNSRTILDNLRCSVGVPYLQQEMGRDLKKLTSLEKNTSDDTLAMVGKRENPQADSDLGLKRYDNKLLVATLIATVTFCSGFNQCACLEDLKPTEHQFYMNDHLRHISAFKLCILYSLCLCNFQRSVINPSPNTCKSHSVVHWWNGASIFCGHVSHAAETPR</sequence>
<keyword evidence="2 3" id="KW-0040">ANK repeat</keyword>
<protein>
    <recommendedName>
        <fullName evidence="6">PGG domain-containing protein</fullName>
    </recommendedName>
</protein>
<organism evidence="4 5">
    <name type="scientific">Rubus argutus</name>
    <name type="common">Southern blackberry</name>
    <dbReference type="NCBI Taxonomy" id="59490"/>
    <lineage>
        <taxon>Eukaryota</taxon>
        <taxon>Viridiplantae</taxon>
        <taxon>Streptophyta</taxon>
        <taxon>Embryophyta</taxon>
        <taxon>Tracheophyta</taxon>
        <taxon>Spermatophyta</taxon>
        <taxon>Magnoliopsida</taxon>
        <taxon>eudicotyledons</taxon>
        <taxon>Gunneridae</taxon>
        <taxon>Pentapetalae</taxon>
        <taxon>rosids</taxon>
        <taxon>fabids</taxon>
        <taxon>Rosales</taxon>
        <taxon>Rosaceae</taxon>
        <taxon>Rosoideae</taxon>
        <taxon>Rosoideae incertae sedis</taxon>
        <taxon>Rubus</taxon>
    </lineage>
</organism>
<dbReference type="SMART" id="SM00248">
    <property type="entry name" value="ANK"/>
    <property type="match status" value="3"/>
</dbReference>
<dbReference type="InterPro" id="IPR036770">
    <property type="entry name" value="Ankyrin_rpt-contain_sf"/>
</dbReference>
<dbReference type="AlphaFoldDB" id="A0AAW1XPS1"/>
<keyword evidence="1" id="KW-0677">Repeat</keyword>
<dbReference type="SUPFAM" id="SSF48403">
    <property type="entry name" value="Ankyrin repeat"/>
    <property type="match status" value="1"/>
</dbReference>
<evidence type="ECO:0000256" key="3">
    <source>
        <dbReference type="PROSITE-ProRule" id="PRU00023"/>
    </source>
</evidence>
<evidence type="ECO:0008006" key="6">
    <source>
        <dbReference type="Google" id="ProtNLM"/>
    </source>
</evidence>
<dbReference type="PROSITE" id="PS50297">
    <property type="entry name" value="ANK_REP_REGION"/>
    <property type="match status" value="1"/>
</dbReference>
<proteinExistence type="predicted"/>
<feature type="repeat" description="ANK" evidence="3">
    <location>
        <begin position="116"/>
        <end position="138"/>
    </location>
</feature>
<accession>A0AAW1XPS1</accession>
<dbReference type="EMBL" id="JBEDUW010000003">
    <property type="protein sequence ID" value="KAK9937592.1"/>
    <property type="molecule type" value="Genomic_DNA"/>
</dbReference>
<evidence type="ECO:0000256" key="2">
    <source>
        <dbReference type="ARBA" id="ARBA00023043"/>
    </source>
</evidence>
<gene>
    <name evidence="4" type="ORF">M0R45_014370</name>
</gene>
<evidence type="ECO:0000313" key="5">
    <source>
        <dbReference type="Proteomes" id="UP001457282"/>
    </source>
</evidence>
<evidence type="ECO:0000256" key="1">
    <source>
        <dbReference type="ARBA" id="ARBA00022737"/>
    </source>
</evidence>
<evidence type="ECO:0000313" key="4">
    <source>
        <dbReference type="EMBL" id="KAK9937592.1"/>
    </source>
</evidence>